<evidence type="ECO:0000256" key="1">
    <source>
        <dbReference type="SAM" id="MobiDB-lite"/>
    </source>
</evidence>
<dbReference type="Gene3D" id="3.30.70.260">
    <property type="match status" value="1"/>
</dbReference>
<feature type="region of interest" description="Disordered" evidence="1">
    <location>
        <begin position="132"/>
        <end position="157"/>
    </location>
</feature>
<feature type="compositionally biased region" description="Basic and acidic residues" evidence="1">
    <location>
        <begin position="140"/>
        <end position="157"/>
    </location>
</feature>
<comment type="caution">
    <text evidence="2">The sequence shown here is derived from an EMBL/GenBank/DDBJ whole genome shotgun (WGS) entry which is preliminary data.</text>
</comment>
<feature type="region of interest" description="Disordered" evidence="1">
    <location>
        <begin position="515"/>
        <end position="554"/>
    </location>
</feature>
<dbReference type="Proteomes" id="UP001396334">
    <property type="component" value="Unassembled WGS sequence"/>
</dbReference>
<evidence type="ECO:0000313" key="2">
    <source>
        <dbReference type="EMBL" id="KAK9008277.1"/>
    </source>
</evidence>
<dbReference type="EMBL" id="JBBPBN010000026">
    <property type="protein sequence ID" value="KAK9008277.1"/>
    <property type="molecule type" value="Genomic_DNA"/>
</dbReference>
<dbReference type="PANTHER" id="PTHR30239:SF17">
    <property type="entry name" value="ACT DOMAIN-CONTAINING PROTEIN"/>
    <property type="match status" value="1"/>
</dbReference>
<keyword evidence="3" id="KW-1185">Reference proteome</keyword>
<dbReference type="PANTHER" id="PTHR30239">
    <property type="entry name" value="ACETOLACTATE SYNTHASE SMALL SUBUNIT"/>
    <property type="match status" value="1"/>
</dbReference>
<name>A0ABR2R5R4_9ROSI</name>
<accession>A0ABR2R5R4</accession>
<sequence length="622" mass="66721">MATIIETYEANTRIMKQNSEMLQEILRQVKSLAAHLGIVDEGEINDAKEVLDRLPTTIDSEVDKQPIESSDDPSMFRLLVMERMVDLCQKFHQDRVEIKGNGQADSSISQEFKEFNPGTVLIVGQQKKFKGKKRVPATKEGSKLDKSEDEKQKNEALKEKFEHPGKEWEGGVLTTLETLVALDFLVLGEGYNRQSLSIGHAEVEGLSRITTVVPGTNDSISKLVQQLYKLVDMHEVVDVSDHTVTLEVTPQRLLDPYGICERQAKKDKNTSLLDGLHIICIIHGSMTVAIVYDLNKKATRKMEGREEAAGTKLGDGVVNTAGFVCTCAGHSSAEGQGQAQVGATGHSQNQWYVDSGATHHVTPEAGKVVQGTEYAGPGTQGVGASQALRQASDCQSSELELVGEIDKLRQVIAASGGVSQSDVRHGGDVVPHVGQETSVQEGADVENPADGFETAEGGLENCHRVETEYETEGGNTDVIASAQEGADVKNPADGFETAEGGLENCHRVETEYGQHGIEGGNTDVTASAQEGTDAENSAEGFETAEGGQENSGGAECEQLSADEGLSQFDVRHECDVVADTVREASAQEGAGVEYSAGELDLADSAGCVRVQGCWAVKELLYV</sequence>
<protein>
    <submittedName>
        <fullName evidence="2">Uncharacterized protein</fullName>
    </submittedName>
</protein>
<organism evidence="2 3">
    <name type="scientific">Hibiscus sabdariffa</name>
    <name type="common">roselle</name>
    <dbReference type="NCBI Taxonomy" id="183260"/>
    <lineage>
        <taxon>Eukaryota</taxon>
        <taxon>Viridiplantae</taxon>
        <taxon>Streptophyta</taxon>
        <taxon>Embryophyta</taxon>
        <taxon>Tracheophyta</taxon>
        <taxon>Spermatophyta</taxon>
        <taxon>Magnoliopsida</taxon>
        <taxon>eudicotyledons</taxon>
        <taxon>Gunneridae</taxon>
        <taxon>Pentapetalae</taxon>
        <taxon>rosids</taxon>
        <taxon>malvids</taxon>
        <taxon>Malvales</taxon>
        <taxon>Malvaceae</taxon>
        <taxon>Malvoideae</taxon>
        <taxon>Hibiscus</taxon>
    </lineage>
</organism>
<dbReference type="InterPro" id="IPR004789">
    <property type="entry name" value="Acetalactate_synth_ssu"/>
</dbReference>
<reference evidence="2 3" key="1">
    <citation type="journal article" date="2024" name="G3 (Bethesda)">
        <title>Genome assembly of Hibiscus sabdariffa L. provides insights into metabolisms of medicinal natural products.</title>
        <authorList>
            <person name="Kim T."/>
        </authorList>
    </citation>
    <scope>NUCLEOTIDE SEQUENCE [LARGE SCALE GENOMIC DNA]</scope>
    <source>
        <strain evidence="2">TK-2024</strain>
        <tissue evidence="2">Old leaves</tissue>
    </source>
</reference>
<proteinExistence type="predicted"/>
<gene>
    <name evidence="2" type="ORF">V6N11_075177</name>
</gene>
<evidence type="ECO:0000313" key="3">
    <source>
        <dbReference type="Proteomes" id="UP001396334"/>
    </source>
</evidence>